<name>A0A418W2F6_9PROT</name>
<organism evidence="2 3">
    <name type="scientific">Azospirillum cavernae</name>
    <dbReference type="NCBI Taxonomy" id="2320860"/>
    <lineage>
        <taxon>Bacteria</taxon>
        <taxon>Pseudomonadati</taxon>
        <taxon>Pseudomonadota</taxon>
        <taxon>Alphaproteobacteria</taxon>
        <taxon>Rhodospirillales</taxon>
        <taxon>Azospirillaceae</taxon>
        <taxon>Azospirillum</taxon>
    </lineage>
</organism>
<evidence type="ECO:0000313" key="3">
    <source>
        <dbReference type="Proteomes" id="UP000283458"/>
    </source>
</evidence>
<evidence type="ECO:0008006" key="4">
    <source>
        <dbReference type="Google" id="ProtNLM"/>
    </source>
</evidence>
<feature type="transmembrane region" description="Helical" evidence="1">
    <location>
        <begin position="44"/>
        <end position="64"/>
    </location>
</feature>
<dbReference type="Proteomes" id="UP000283458">
    <property type="component" value="Unassembled WGS sequence"/>
</dbReference>
<feature type="transmembrane region" description="Helical" evidence="1">
    <location>
        <begin position="19"/>
        <end position="38"/>
    </location>
</feature>
<evidence type="ECO:0000256" key="1">
    <source>
        <dbReference type="SAM" id="Phobius"/>
    </source>
</evidence>
<dbReference type="EMBL" id="QYUL01000001">
    <property type="protein sequence ID" value="RJF84159.1"/>
    <property type="molecule type" value="Genomic_DNA"/>
</dbReference>
<sequence length="74" mass="7836">MAASALISKRHPQDRRTRLLVWGAFWALQIGGLAVALPSVGTEAGIALALMEIGLSGSLLTALLRESPDARGRR</sequence>
<accession>A0A418W2F6</accession>
<gene>
    <name evidence="2" type="ORF">D3877_06040</name>
</gene>
<keyword evidence="3" id="KW-1185">Reference proteome</keyword>
<dbReference type="AlphaFoldDB" id="A0A418W2F6"/>
<evidence type="ECO:0000313" key="2">
    <source>
        <dbReference type="EMBL" id="RJF84159.1"/>
    </source>
</evidence>
<proteinExistence type="predicted"/>
<keyword evidence="1" id="KW-1133">Transmembrane helix</keyword>
<keyword evidence="1" id="KW-0472">Membrane</keyword>
<reference evidence="2 3" key="1">
    <citation type="submission" date="2018-09" db="EMBL/GenBank/DDBJ databases">
        <authorList>
            <person name="Zhu H."/>
        </authorList>
    </citation>
    <scope>NUCLEOTIDE SEQUENCE [LARGE SCALE GENOMIC DNA]</scope>
    <source>
        <strain evidence="2 3">K2W22B-5</strain>
    </source>
</reference>
<protein>
    <recommendedName>
        <fullName evidence="4">MFS transporter</fullName>
    </recommendedName>
</protein>
<comment type="caution">
    <text evidence="2">The sequence shown here is derived from an EMBL/GenBank/DDBJ whole genome shotgun (WGS) entry which is preliminary data.</text>
</comment>
<keyword evidence="1" id="KW-0812">Transmembrane</keyword>